<feature type="transmembrane region" description="Helical" evidence="2">
    <location>
        <begin position="133"/>
        <end position="152"/>
    </location>
</feature>
<feature type="region of interest" description="Disordered" evidence="1">
    <location>
        <begin position="1"/>
        <end position="30"/>
    </location>
</feature>
<evidence type="ECO:0000256" key="2">
    <source>
        <dbReference type="SAM" id="Phobius"/>
    </source>
</evidence>
<keyword evidence="2" id="KW-0472">Membrane</keyword>
<evidence type="ECO:0000313" key="4">
    <source>
        <dbReference type="Proteomes" id="UP000050317"/>
    </source>
</evidence>
<keyword evidence="2" id="KW-0812">Transmembrane</keyword>
<evidence type="ECO:0000313" key="3">
    <source>
        <dbReference type="EMBL" id="KPZ15695.1"/>
    </source>
</evidence>
<dbReference type="EMBL" id="LJRR01000220">
    <property type="protein sequence ID" value="KPZ15695.1"/>
    <property type="molecule type" value="Genomic_DNA"/>
</dbReference>
<gene>
    <name evidence="3" type="ORF">ALO40_102268</name>
</gene>
<dbReference type="InterPro" id="IPR010718">
    <property type="entry name" value="DUF1294"/>
</dbReference>
<accession>A0A0Q0EZZ4</accession>
<sequence length="174" mass="18847">MAGSTGRRPRHDDHTPHWRACQPGQGARSATAPQAGGVCAVVRAAGLRFGVAVGQAGHDDPGHCPDGYEPVCICAVSPRQAPGRKRRPAHAGNGGQRTPENVLHTVELLGGWPGALLAQQVFRHKTRKVSFQVVFWLIVLVHQALWIDWLFLGKRLLQALPFLQTVPFLQAAPL</sequence>
<evidence type="ECO:0000256" key="1">
    <source>
        <dbReference type="SAM" id="MobiDB-lite"/>
    </source>
</evidence>
<dbReference type="AlphaFoldDB" id="A0A0Q0EZZ4"/>
<organism evidence="3 4">
    <name type="scientific">Pseudomonas syringae pv. viburni</name>
    <dbReference type="NCBI Taxonomy" id="251703"/>
    <lineage>
        <taxon>Bacteria</taxon>
        <taxon>Pseudomonadati</taxon>
        <taxon>Pseudomonadota</taxon>
        <taxon>Gammaproteobacteria</taxon>
        <taxon>Pseudomonadales</taxon>
        <taxon>Pseudomonadaceae</taxon>
        <taxon>Pseudomonas</taxon>
    </lineage>
</organism>
<name>A0A0Q0EZZ4_9PSED</name>
<comment type="caution">
    <text evidence="3">The sequence shown here is derived from an EMBL/GenBank/DDBJ whole genome shotgun (WGS) entry which is preliminary data.</text>
</comment>
<protein>
    <submittedName>
        <fullName evidence="3">Putative family protein</fullName>
    </submittedName>
</protein>
<proteinExistence type="predicted"/>
<reference evidence="3 4" key="1">
    <citation type="submission" date="2015-09" db="EMBL/GenBank/DDBJ databases">
        <title>Genome announcement of multiple Pseudomonas syringae strains.</title>
        <authorList>
            <person name="Thakur S."/>
            <person name="Wang P.W."/>
            <person name="Gong Y."/>
            <person name="Weir B.S."/>
            <person name="Guttman D.S."/>
        </authorList>
    </citation>
    <scope>NUCLEOTIDE SEQUENCE [LARGE SCALE GENOMIC DNA]</scope>
    <source>
        <strain evidence="3 4">ICMP3963</strain>
    </source>
</reference>
<keyword evidence="2" id="KW-1133">Transmembrane helix</keyword>
<dbReference type="PATRIC" id="fig|251703.9.peg.1759"/>
<dbReference type="Proteomes" id="UP000050317">
    <property type="component" value="Unassembled WGS sequence"/>
</dbReference>
<dbReference type="Pfam" id="PF06961">
    <property type="entry name" value="DUF1294"/>
    <property type="match status" value="1"/>
</dbReference>